<dbReference type="EMBL" id="JAMYWD010000010">
    <property type="protein sequence ID" value="KAJ4959132.1"/>
    <property type="molecule type" value="Genomic_DNA"/>
</dbReference>
<feature type="region of interest" description="Disordered" evidence="2">
    <location>
        <begin position="828"/>
        <end position="857"/>
    </location>
</feature>
<evidence type="ECO:0000256" key="2">
    <source>
        <dbReference type="SAM" id="MobiDB-lite"/>
    </source>
</evidence>
<feature type="compositionally biased region" description="Basic and acidic residues" evidence="2">
    <location>
        <begin position="1415"/>
        <end position="1427"/>
    </location>
</feature>
<feature type="region of interest" description="Disordered" evidence="2">
    <location>
        <begin position="591"/>
        <end position="613"/>
    </location>
</feature>
<keyword evidence="4" id="KW-1185">Reference proteome</keyword>
<feature type="compositionally biased region" description="Polar residues" evidence="2">
    <location>
        <begin position="1044"/>
        <end position="1068"/>
    </location>
</feature>
<feature type="region of interest" description="Disordered" evidence="2">
    <location>
        <begin position="983"/>
        <end position="1265"/>
    </location>
</feature>
<feature type="region of interest" description="Disordered" evidence="2">
    <location>
        <begin position="250"/>
        <end position="372"/>
    </location>
</feature>
<evidence type="ECO:0000313" key="4">
    <source>
        <dbReference type="Proteomes" id="UP001141806"/>
    </source>
</evidence>
<evidence type="ECO:0000256" key="1">
    <source>
        <dbReference type="SAM" id="Coils"/>
    </source>
</evidence>
<feature type="compositionally biased region" description="Basic and acidic residues" evidence="2">
    <location>
        <begin position="841"/>
        <end position="856"/>
    </location>
</feature>
<feature type="compositionally biased region" description="Polar residues" evidence="2">
    <location>
        <begin position="317"/>
        <end position="329"/>
    </location>
</feature>
<feature type="compositionally biased region" description="Basic and acidic residues" evidence="2">
    <location>
        <begin position="1204"/>
        <end position="1215"/>
    </location>
</feature>
<feature type="compositionally biased region" description="Low complexity" evidence="2">
    <location>
        <begin position="1018"/>
        <end position="1033"/>
    </location>
</feature>
<feature type="compositionally biased region" description="Low complexity" evidence="2">
    <location>
        <begin position="278"/>
        <end position="287"/>
    </location>
</feature>
<feature type="compositionally biased region" description="Low complexity" evidence="2">
    <location>
        <begin position="400"/>
        <end position="426"/>
    </location>
</feature>
<name>A0A9Q0K1A3_9MAGN</name>
<dbReference type="PANTHER" id="PTHR31008:SF15">
    <property type="entry name" value="GPI-ANCHORED ADHESIN-LIKE PROTEIN"/>
    <property type="match status" value="1"/>
</dbReference>
<feature type="compositionally biased region" description="Polar residues" evidence="2">
    <location>
        <begin position="595"/>
        <end position="605"/>
    </location>
</feature>
<dbReference type="OrthoDB" id="767933at2759"/>
<gene>
    <name evidence="3" type="ORF">NE237_026243</name>
</gene>
<dbReference type="Proteomes" id="UP001141806">
    <property type="component" value="Unassembled WGS sequence"/>
</dbReference>
<dbReference type="PANTHER" id="PTHR31008">
    <property type="entry name" value="COP1-INTERACTING PROTEIN-RELATED"/>
    <property type="match status" value="1"/>
</dbReference>
<feature type="coiled-coil region" evidence="1">
    <location>
        <begin position="908"/>
        <end position="935"/>
    </location>
</feature>
<protein>
    <recommendedName>
        <fullName evidence="5">COP1-interacting protein 7</fullName>
    </recommendedName>
</protein>
<feature type="region of interest" description="Disordered" evidence="2">
    <location>
        <begin position="387"/>
        <end position="428"/>
    </location>
</feature>
<feature type="compositionally biased region" description="Basic and acidic residues" evidence="2">
    <location>
        <begin position="295"/>
        <end position="316"/>
    </location>
</feature>
<evidence type="ECO:0000313" key="3">
    <source>
        <dbReference type="EMBL" id="KAJ4959132.1"/>
    </source>
</evidence>
<evidence type="ECO:0008006" key="5">
    <source>
        <dbReference type="Google" id="ProtNLM"/>
    </source>
</evidence>
<feature type="compositionally biased region" description="Polar residues" evidence="2">
    <location>
        <begin position="1078"/>
        <end position="1103"/>
    </location>
</feature>
<accession>A0A9Q0K1A3</accession>
<feature type="compositionally biased region" description="Basic and acidic residues" evidence="2">
    <location>
        <begin position="263"/>
        <end position="277"/>
    </location>
</feature>
<feature type="region of interest" description="Disordered" evidence="2">
    <location>
        <begin position="1403"/>
        <end position="1444"/>
    </location>
</feature>
<keyword evidence="1" id="KW-0175">Coiled coil</keyword>
<comment type="caution">
    <text evidence="3">The sequence shown here is derived from an EMBL/GenBank/DDBJ whole genome shotgun (WGS) entry which is preliminary data.</text>
</comment>
<feature type="compositionally biased region" description="Basic and acidic residues" evidence="2">
    <location>
        <begin position="1242"/>
        <end position="1257"/>
    </location>
</feature>
<feature type="compositionally biased region" description="Polar residues" evidence="2">
    <location>
        <begin position="737"/>
        <end position="746"/>
    </location>
</feature>
<proteinExistence type="predicted"/>
<feature type="compositionally biased region" description="Polar residues" evidence="2">
    <location>
        <begin position="1005"/>
        <end position="1016"/>
    </location>
</feature>
<feature type="compositionally biased region" description="Low complexity" evidence="2">
    <location>
        <begin position="343"/>
        <end position="356"/>
    </location>
</feature>
<sequence>MKSDTPLDYAVFQLSPKRSRCELFISGDGTTEKLTSGLLKPFVAHLAVAEEQVARAVPSIKLEVEKHENAGTWFTKGTLERFVRFVSTPEVLGLVNTFDAEMSQLETAQRIYSQGRGDKMSGSLSGDGIGTLDAADITKKELLRAIDVRLVAVKQDLTTALARASAAGFILDTVSALQIFADRFGAHSLNKACSQFISLCQRRPELICAWNHTGDDRAVRTSSSSDMSIDDLAEESIPAGPSWLLQFQGQYHNQQHQHQKQQTHQDHDVTQPPEHSKSSMSQEPKSSFTFSIQRSNERDEIREGTIEKEKDKEESVTKSSQASQPSRRLSVQDRINLFENKQKVQSESGGKVVGKSSELRRLSSDVSSTPPVVEKAVLRRWSGASDMSMDLSNDRKEMESSSTTPCSSTNSQTHSSKSSKFSSLNENSKDDVGLHNTILTSKAEYKGSLGRLDDSGLKDFPVTWTQITDSEAQVTALFGSSEDVCSKDRLPSQTQVNALTGKLEKVGLKDQAPFESHSHSYSGWGDVDLKNPAVSETRLKSYPGKAEQSGLQDQTSPQNMYRPPVGAELPGMKDQVASSLQFLLLSGQDAIKMPSGTSGSRTGSVEQRDHPDSQALLKGSPVAIVDIGSDSRQPQVSHIQSKASSGKLEGGAELKEQVIFQVQYRGSEGAQLAPPSQWNSFRGKMEDIGRNELASLEMHYGDLLPRVENNLQGITLERQSSAPEQSKKSQGRRGESTPANGNSENIFSGRKITESSEVFGSAKITSIEQVRKIRQSKGSQELNDELQLKANELEKLFAVHKIRVTGDQPSSVRRAKGPDTQVEQFATAMNKTPDEVTPAQSREKNPEGEPRGRSSDIVEFDFSSLKTMVDNQEYGNILRQNITEFGSSKDSRGKFYDRYMQKREEKLREEWSSKRAQKEAKMKAMQDSLERSRDELKIKFSGTPNQCDSSLHARQRAEKLRSFNIRLASKNRDQQPIEYILSENDEDPTEFARDTPHGQDIAFNGITSADDSSRNTQSKKLLPSRSSSSSIPRTVAVPVPRSSAKGSNSSYSRQRTLPENSPAQSVPNFSDLRKENTKPSTGISKTATRSQFQNSTLSKSTSEGLKEDKSRRSLSMRKSSASPGEMKDLSPQNTDGVVLAPVRFSNEQNDEGIYGKSPKNAESKPFFRKGSGISPEAGSGLAKMKASMAFEDPKNEEDSNEVADQLRDPADMAKGEEEEEEEEFGKVTGEEALEAGDFPADLDNKKSRLSQESEKSGDPVSENGDVMRSLSQVDHNLVVDMVASGPISCHGSAGNVQDCLGESPASWNSHVHHPFSYVNETSDIDACVDSPVGSPTSWNVHTLSQMESDTRMRKKWGSAQKPVLVANTSHHLSRKDMTKGFKRLLKFGRKSRGSESLVDWISATTSEGDDDTEDSRDPVNRSEDVRKSRMGSSQGHPSYDGFNEVELFDEQAPRSFFSLSSFRSKGTESKPR</sequence>
<feature type="region of interest" description="Disordered" evidence="2">
    <location>
        <begin position="716"/>
        <end position="751"/>
    </location>
</feature>
<feature type="coiled-coil region" evidence="1">
    <location>
        <begin position="776"/>
        <end position="803"/>
    </location>
</feature>
<reference evidence="3" key="1">
    <citation type="journal article" date="2023" name="Plant J.">
        <title>The genome of the king protea, Protea cynaroides.</title>
        <authorList>
            <person name="Chang J."/>
            <person name="Duong T.A."/>
            <person name="Schoeman C."/>
            <person name="Ma X."/>
            <person name="Roodt D."/>
            <person name="Barker N."/>
            <person name="Li Z."/>
            <person name="Van de Peer Y."/>
            <person name="Mizrachi E."/>
        </authorList>
    </citation>
    <scope>NUCLEOTIDE SEQUENCE</scope>
    <source>
        <tissue evidence="3">Young leaves</tissue>
    </source>
</reference>
<organism evidence="3 4">
    <name type="scientific">Protea cynaroides</name>
    <dbReference type="NCBI Taxonomy" id="273540"/>
    <lineage>
        <taxon>Eukaryota</taxon>
        <taxon>Viridiplantae</taxon>
        <taxon>Streptophyta</taxon>
        <taxon>Embryophyta</taxon>
        <taxon>Tracheophyta</taxon>
        <taxon>Spermatophyta</taxon>
        <taxon>Magnoliopsida</taxon>
        <taxon>Proteales</taxon>
        <taxon>Proteaceae</taxon>
        <taxon>Protea</taxon>
    </lineage>
</organism>